<gene>
    <name evidence="8" type="ORF">FHS48_001649</name>
</gene>
<comment type="similarity">
    <text evidence="2">Belongs to the UPF0382 family.</text>
</comment>
<feature type="transmembrane region" description="Helical" evidence="6">
    <location>
        <begin position="102"/>
        <end position="125"/>
    </location>
</feature>
<keyword evidence="5 6" id="KW-0472">Membrane</keyword>
<comment type="caution">
    <text evidence="8">The sequence shown here is derived from an EMBL/GenBank/DDBJ whole genome shotgun (WGS) entry which is preliminary data.</text>
</comment>
<dbReference type="GO" id="GO:0016020">
    <property type="term" value="C:membrane"/>
    <property type="evidence" value="ECO:0007669"/>
    <property type="project" value="UniProtKB-SubCell"/>
</dbReference>
<dbReference type="InterPro" id="IPR006696">
    <property type="entry name" value="DUF423"/>
</dbReference>
<evidence type="ECO:0000256" key="1">
    <source>
        <dbReference type="ARBA" id="ARBA00004141"/>
    </source>
</evidence>
<evidence type="ECO:0000256" key="3">
    <source>
        <dbReference type="ARBA" id="ARBA00022692"/>
    </source>
</evidence>
<keyword evidence="4 6" id="KW-1133">Transmembrane helix</keyword>
<keyword evidence="7" id="KW-0732">Signal</keyword>
<protein>
    <submittedName>
        <fullName evidence="8">Uncharacterized membrane protein YgdD (TMEM256/DUF423 family)</fullName>
    </submittedName>
</protein>
<dbReference type="Proteomes" id="UP000544872">
    <property type="component" value="Unassembled WGS sequence"/>
</dbReference>
<keyword evidence="3 6" id="KW-0812">Transmembrane</keyword>
<evidence type="ECO:0000256" key="5">
    <source>
        <dbReference type="ARBA" id="ARBA00023136"/>
    </source>
</evidence>
<dbReference type="RefSeq" id="WP_184263074.1">
    <property type="nucleotide sequence ID" value="NZ_JACIIX010000005.1"/>
</dbReference>
<evidence type="ECO:0000256" key="6">
    <source>
        <dbReference type="SAM" id="Phobius"/>
    </source>
</evidence>
<accession>A0A7W9ZHK5</accession>
<dbReference type="PANTHER" id="PTHR43461:SF1">
    <property type="entry name" value="TRANSMEMBRANE PROTEIN 256"/>
    <property type="match status" value="1"/>
</dbReference>
<evidence type="ECO:0000256" key="4">
    <source>
        <dbReference type="ARBA" id="ARBA00022989"/>
    </source>
</evidence>
<feature type="transmembrane region" description="Helical" evidence="6">
    <location>
        <begin position="48"/>
        <end position="64"/>
    </location>
</feature>
<dbReference type="Pfam" id="PF04241">
    <property type="entry name" value="DUF423"/>
    <property type="match status" value="1"/>
</dbReference>
<organism evidence="8 9">
    <name type="scientific">Novispirillum itersonii</name>
    <name type="common">Aquaspirillum itersonii</name>
    <dbReference type="NCBI Taxonomy" id="189"/>
    <lineage>
        <taxon>Bacteria</taxon>
        <taxon>Pseudomonadati</taxon>
        <taxon>Pseudomonadota</taxon>
        <taxon>Alphaproteobacteria</taxon>
        <taxon>Rhodospirillales</taxon>
        <taxon>Novispirillaceae</taxon>
        <taxon>Novispirillum</taxon>
    </lineage>
</organism>
<keyword evidence="9" id="KW-1185">Reference proteome</keyword>
<evidence type="ECO:0000313" key="9">
    <source>
        <dbReference type="Proteomes" id="UP000544872"/>
    </source>
</evidence>
<reference evidence="8 9" key="1">
    <citation type="submission" date="2020-08" db="EMBL/GenBank/DDBJ databases">
        <title>Genomic Encyclopedia of Type Strains, Phase IV (KMG-IV): sequencing the most valuable type-strain genomes for metagenomic binning, comparative biology and taxonomic classification.</title>
        <authorList>
            <person name="Goeker M."/>
        </authorList>
    </citation>
    <scope>NUCLEOTIDE SEQUENCE [LARGE SCALE GENOMIC DNA]</scope>
    <source>
        <strain evidence="8 9">DSM 11590</strain>
    </source>
</reference>
<feature type="signal peptide" evidence="7">
    <location>
        <begin position="1"/>
        <end position="26"/>
    </location>
</feature>
<dbReference type="AlphaFoldDB" id="A0A7W9ZHK5"/>
<dbReference type="EMBL" id="JACIIX010000005">
    <property type="protein sequence ID" value="MBB6210234.1"/>
    <property type="molecule type" value="Genomic_DNA"/>
</dbReference>
<feature type="chain" id="PRO_5030949139" evidence="7">
    <location>
        <begin position="27"/>
        <end position="132"/>
    </location>
</feature>
<dbReference type="PANTHER" id="PTHR43461">
    <property type="entry name" value="TRANSMEMBRANE PROTEIN 256"/>
    <property type="match status" value="1"/>
</dbReference>
<comment type="subcellular location">
    <subcellularLocation>
        <location evidence="1">Membrane</location>
        <topology evidence="1">Multi-pass membrane protein</topology>
    </subcellularLocation>
</comment>
<evidence type="ECO:0000256" key="7">
    <source>
        <dbReference type="SAM" id="SignalP"/>
    </source>
</evidence>
<feature type="transmembrane region" description="Helical" evidence="6">
    <location>
        <begin position="76"/>
        <end position="96"/>
    </location>
</feature>
<sequence>MRRLSSFWFLWAGLNGALSVAMAAYAAHGLSGAGDYVVGLMDKATLQQGLHATALTATAALSVWKPSRLLHAAAALFSVGMLLFCGTLYGLIFAVLPTTALAPVGGSSLILGWIILGVAGARLACRTAPSPG</sequence>
<evidence type="ECO:0000313" key="8">
    <source>
        <dbReference type="EMBL" id="MBB6210234.1"/>
    </source>
</evidence>
<name>A0A7W9ZHK5_NOVIT</name>
<evidence type="ECO:0000256" key="2">
    <source>
        <dbReference type="ARBA" id="ARBA00009694"/>
    </source>
</evidence>
<proteinExistence type="inferred from homology"/>